<sequence>MNVCSLSCSASPGTDSKGLFSSYGIHTRVTAPERGKSNCAFNTHNQHVWMDVNPPSTYSECSSATLFYQCLGRNNRRPPTRTLSSARTP</sequence>
<accession>A0A4Y2JWE4</accession>
<reference evidence="1 2" key="1">
    <citation type="journal article" date="2019" name="Sci. Rep.">
        <title>Orb-weaving spider Araneus ventricosus genome elucidates the spidroin gene catalogue.</title>
        <authorList>
            <person name="Kono N."/>
            <person name="Nakamura H."/>
            <person name="Ohtoshi R."/>
            <person name="Moran D.A.P."/>
            <person name="Shinohara A."/>
            <person name="Yoshida Y."/>
            <person name="Fujiwara M."/>
            <person name="Mori M."/>
            <person name="Tomita M."/>
            <person name="Arakawa K."/>
        </authorList>
    </citation>
    <scope>NUCLEOTIDE SEQUENCE [LARGE SCALE GENOMIC DNA]</scope>
</reference>
<keyword evidence="2" id="KW-1185">Reference proteome</keyword>
<organism evidence="1 2">
    <name type="scientific">Araneus ventricosus</name>
    <name type="common">Orbweaver spider</name>
    <name type="synonym">Epeira ventricosa</name>
    <dbReference type="NCBI Taxonomy" id="182803"/>
    <lineage>
        <taxon>Eukaryota</taxon>
        <taxon>Metazoa</taxon>
        <taxon>Ecdysozoa</taxon>
        <taxon>Arthropoda</taxon>
        <taxon>Chelicerata</taxon>
        <taxon>Arachnida</taxon>
        <taxon>Araneae</taxon>
        <taxon>Araneomorphae</taxon>
        <taxon>Entelegynae</taxon>
        <taxon>Araneoidea</taxon>
        <taxon>Araneidae</taxon>
        <taxon>Araneus</taxon>
    </lineage>
</organism>
<dbReference type="EMBL" id="BGPR01003986">
    <property type="protein sequence ID" value="GBM94621.1"/>
    <property type="molecule type" value="Genomic_DNA"/>
</dbReference>
<protein>
    <submittedName>
        <fullName evidence="1">Uncharacterized protein</fullName>
    </submittedName>
</protein>
<name>A0A4Y2JWE4_ARAVE</name>
<dbReference type="Proteomes" id="UP000499080">
    <property type="component" value="Unassembled WGS sequence"/>
</dbReference>
<evidence type="ECO:0000313" key="1">
    <source>
        <dbReference type="EMBL" id="GBM94621.1"/>
    </source>
</evidence>
<comment type="caution">
    <text evidence="1">The sequence shown here is derived from an EMBL/GenBank/DDBJ whole genome shotgun (WGS) entry which is preliminary data.</text>
</comment>
<evidence type="ECO:0000313" key="2">
    <source>
        <dbReference type="Proteomes" id="UP000499080"/>
    </source>
</evidence>
<dbReference type="AlphaFoldDB" id="A0A4Y2JWE4"/>
<gene>
    <name evidence="1" type="ORF">AVEN_222242_1</name>
</gene>
<proteinExistence type="predicted"/>
<dbReference type="OrthoDB" id="10548648at2759"/>